<accession>A0ABY4G0W2</accession>
<keyword evidence="1" id="KW-1133">Transmembrane helix</keyword>
<protein>
    <submittedName>
        <fullName evidence="3">Type II toxin-antitoxin system HicB family antitoxin</fullName>
    </submittedName>
</protein>
<evidence type="ECO:0000313" key="4">
    <source>
        <dbReference type="Proteomes" id="UP000830401"/>
    </source>
</evidence>
<reference evidence="3" key="1">
    <citation type="submission" date="2022-04" db="EMBL/GenBank/DDBJ databases">
        <title>Hymenobacter sp. isolated from the air.</title>
        <authorList>
            <person name="Won M."/>
            <person name="Lee C.-M."/>
            <person name="Woen H.-Y."/>
            <person name="Kwon S.-W."/>
        </authorList>
    </citation>
    <scope>NUCLEOTIDE SEQUENCE</scope>
    <source>
        <strain evidence="3">5420S-77</strain>
    </source>
</reference>
<dbReference type="Gene3D" id="3.30.160.250">
    <property type="match status" value="1"/>
</dbReference>
<dbReference type="InterPro" id="IPR035069">
    <property type="entry name" value="TTHA1013/TTHA0281-like"/>
</dbReference>
<proteinExistence type="predicted"/>
<dbReference type="SUPFAM" id="SSF143100">
    <property type="entry name" value="TTHA1013/TTHA0281-like"/>
    <property type="match status" value="1"/>
</dbReference>
<dbReference type="PANTHER" id="PTHR34504">
    <property type="entry name" value="ANTITOXIN HICB"/>
    <property type="match status" value="1"/>
</dbReference>
<keyword evidence="1" id="KW-0472">Membrane</keyword>
<dbReference type="Pfam" id="PF15919">
    <property type="entry name" value="HicB_lk_antitox"/>
    <property type="match status" value="1"/>
</dbReference>
<feature type="transmembrane region" description="Helical" evidence="1">
    <location>
        <begin position="6"/>
        <end position="29"/>
    </location>
</feature>
<evidence type="ECO:0000313" key="3">
    <source>
        <dbReference type="EMBL" id="UOQ64447.1"/>
    </source>
</evidence>
<dbReference type="EMBL" id="CP095061">
    <property type="protein sequence ID" value="UOQ64447.1"/>
    <property type="molecule type" value="Genomic_DNA"/>
</dbReference>
<keyword evidence="1" id="KW-0812">Transmembrane</keyword>
<evidence type="ECO:0000256" key="1">
    <source>
        <dbReference type="SAM" id="Phobius"/>
    </source>
</evidence>
<name>A0ABY4G0W2_9BACT</name>
<sequence>MSGSGLLIWQLFILLFFGGIMFLVIRLLIIKNFPRKKQQIDATWIGIPPYPIGIFWRAENARFVAEVPDLPGCVAEGATQAEALANAALVVAEWLSTARKLNRAIPEPRPRLRYV</sequence>
<organism evidence="3 4">
    <name type="scientific">Hymenobacter volaticus</name>
    <dbReference type="NCBI Taxonomy" id="2932254"/>
    <lineage>
        <taxon>Bacteria</taxon>
        <taxon>Pseudomonadati</taxon>
        <taxon>Bacteroidota</taxon>
        <taxon>Cytophagia</taxon>
        <taxon>Cytophagales</taxon>
        <taxon>Hymenobacteraceae</taxon>
        <taxon>Hymenobacter</taxon>
    </lineage>
</organism>
<dbReference type="RefSeq" id="WP_245118275.1">
    <property type="nucleotide sequence ID" value="NZ_CP095061.1"/>
</dbReference>
<dbReference type="InterPro" id="IPR051404">
    <property type="entry name" value="TA_system_antitoxin"/>
</dbReference>
<feature type="domain" description="HicB-like antitoxin of toxin-antitoxin system" evidence="2">
    <location>
        <begin position="50"/>
        <end position="109"/>
    </location>
</feature>
<evidence type="ECO:0000259" key="2">
    <source>
        <dbReference type="Pfam" id="PF15919"/>
    </source>
</evidence>
<gene>
    <name evidence="3" type="ORF">MUN86_12690</name>
</gene>
<dbReference type="InterPro" id="IPR031807">
    <property type="entry name" value="HicB-like"/>
</dbReference>
<keyword evidence="4" id="KW-1185">Reference proteome</keyword>
<dbReference type="PANTHER" id="PTHR34504:SF2">
    <property type="entry name" value="UPF0150 PROTEIN SSL0259"/>
    <property type="match status" value="1"/>
</dbReference>
<dbReference type="Proteomes" id="UP000830401">
    <property type="component" value="Chromosome"/>
</dbReference>